<dbReference type="EMBL" id="PYMC01000012">
    <property type="protein sequence ID" value="PSW03840.1"/>
    <property type="molecule type" value="Genomic_DNA"/>
</dbReference>
<feature type="domain" description="Outer membrane protein beta-barrel" evidence="3">
    <location>
        <begin position="14"/>
        <end position="225"/>
    </location>
</feature>
<name>A0A2T3MV38_9GAMM</name>
<dbReference type="Gene3D" id="2.40.160.20">
    <property type="match status" value="1"/>
</dbReference>
<dbReference type="InterPro" id="IPR011250">
    <property type="entry name" value="OMP/PagP_B-barrel"/>
</dbReference>
<gene>
    <name evidence="4" type="ORF">C9I89_15715</name>
</gene>
<proteinExistence type="predicted"/>
<dbReference type="OrthoDB" id="5872423at2"/>
<evidence type="ECO:0000256" key="1">
    <source>
        <dbReference type="ARBA" id="ARBA00022729"/>
    </source>
</evidence>
<evidence type="ECO:0000313" key="4">
    <source>
        <dbReference type="EMBL" id="PSW03840.1"/>
    </source>
</evidence>
<keyword evidence="1 2" id="KW-0732">Signal</keyword>
<dbReference type="Pfam" id="PF13505">
    <property type="entry name" value="OMP_b-brl"/>
    <property type="match status" value="1"/>
</dbReference>
<organism evidence="4 5">
    <name type="scientific">Photobacterium lipolyticum</name>
    <dbReference type="NCBI Taxonomy" id="266810"/>
    <lineage>
        <taxon>Bacteria</taxon>
        <taxon>Pseudomonadati</taxon>
        <taxon>Pseudomonadota</taxon>
        <taxon>Gammaproteobacteria</taxon>
        <taxon>Vibrionales</taxon>
        <taxon>Vibrionaceae</taxon>
        <taxon>Photobacterium</taxon>
    </lineage>
</organism>
<sequence length="225" mass="24639">MKWTILMFKHTVIAASLCLAACPAFANNTDSNNNRVSPLIKTDNPEYYLYLGAGLVGFEADANPSPSSLSSLDEEKKSSFAVGVGRDFNDYVALEGFYRYSSTEYNYPAGGSFLNNQSIDFHQIGISVIPSTGELGSSGIKLFARLSAAAVIIKQHYETTISDARINLEDDTGGIIDAGLGLQWNFGKQYMLRGEYITAVYDYSLDNMLDAGDFQGVQVSFGYRF</sequence>
<evidence type="ECO:0000259" key="3">
    <source>
        <dbReference type="Pfam" id="PF13505"/>
    </source>
</evidence>
<accession>A0A2T3MV38</accession>
<dbReference type="SUPFAM" id="SSF56925">
    <property type="entry name" value="OMPA-like"/>
    <property type="match status" value="1"/>
</dbReference>
<feature type="chain" id="PRO_5015767917" description="Outer membrane protein beta-barrel domain-containing protein" evidence="2">
    <location>
        <begin position="27"/>
        <end position="225"/>
    </location>
</feature>
<reference evidence="4 5" key="1">
    <citation type="submission" date="2018-03" db="EMBL/GenBank/DDBJ databases">
        <title>Whole genome sequencing of Histamine producing bacteria.</title>
        <authorList>
            <person name="Butler K."/>
        </authorList>
    </citation>
    <scope>NUCLEOTIDE SEQUENCE [LARGE SCALE GENOMIC DNA]</scope>
    <source>
        <strain evidence="4 5">DSM 16190</strain>
    </source>
</reference>
<evidence type="ECO:0000256" key="2">
    <source>
        <dbReference type="SAM" id="SignalP"/>
    </source>
</evidence>
<dbReference type="Proteomes" id="UP000240904">
    <property type="component" value="Unassembled WGS sequence"/>
</dbReference>
<evidence type="ECO:0000313" key="5">
    <source>
        <dbReference type="Proteomes" id="UP000240904"/>
    </source>
</evidence>
<dbReference type="AlphaFoldDB" id="A0A2T3MV38"/>
<dbReference type="InterPro" id="IPR027385">
    <property type="entry name" value="Beta-barrel_OMP"/>
</dbReference>
<protein>
    <recommendedName>
        <fullName evidence="3">Outer membrane protein beta-barrel domain-containing protein</fullName>
    </recommendedName>
</protein>
<feature type="signal peptide" evidence="2">
    <location>
        <begin position="1"/>
        <end position="26"/>
    </location>
</feature>
<keyword evidence="5" id="KW-1185">Reference proteome</keyword>
<comment type="caution">
    <text evidence="4">The sequence shown here is derived from an EMBL/GenBank/DDBJ whole genome shotgun (WGS) entry which is preliminary data.</text>
</comment>